<evidence type="ECO:0000313" key="2">
    <source>
        <dbReference type="Proteomes" id="UP000623958"/>
    </source>
</evidence>
<dbReference type="RefSeq" id="WP_218569578.1">
    <property type="nucleotide sequence ID" value="NZ_BNBA01000001.1"/>
</dbReference>
<accession>A0A919F4Y9</accession>
<name>A0A919F4Y9_9XANT</name>
<dbReference type="EMBL" id="BNBA01000001">
    <property type="protein sequence ID" value="GHH46667.1"/>
    <property type="molecule type" value="Genomic_DNA"/>
</dbReference>
<protein>
    <submittedName>
        <fullName evidence="1">Uncharacterized protein</fullName>
    </submittedName>
</protein>
<organism evidence="1 2">
    <name type="scientific">Xanthomonas boreopolis</name>
    <dbReference type="NCBI Taxonomy" id="86183"/>
    <lineage>
        <taxon>Bacteria</taxon>
        <taxon>Pseudomonadati</taxon>
        <taxon>Pseudomonadota</taxon>
        <taxon>Gammaproteobacteria</taxon>
        <taxon>Lysobacterales</taxon>
        <taxon>Lysobacteraceae</taxon>
        <taxon>Xanthomonas</taxon>
    </lineage>
</organism>
<dbReference type="AlphaFoldDB" id="A0A919F4Y9"/>
<dbReference type="Proteomes" id="UP000623958">
    <property type="component" value="Unassembled WGS sequence"/>
</dbReference>
<sequence>MGYSAQFVEDETWMALQAQYRTHGNGPEFWDAYQKILENSARQGGCKVELANRMAAMAQRLGAVSSAQVIRSEPAGKR</sequence>
<proteinExistence type="predicted"/>
<keyword evidence="2" id="KW-1185">Reference proteome</keyword>
<evidence type="ECO:0000313" key="1">
    <source>
        <dbReference type="EMBL" id="GHH46667.1"/>
    </source>
</evidence>
<reference evidence="1" key="2">
    <citation type="submission" date="2020-09" db="EMBL/GenBank/DDBJ databases">
        <authorList>
            <person name="Sun Q."/>
            <person name="Ohkuma M."/>
        </authorList>
    </citation>
    <scope>NUCLEOTIDE SEQUENCE</scope>
    <source>
        <strain evidence="1">JCM 13306</strain>
    </source>
</reference>
<reference evidence="1" key="1">
    <citation type="journal article" date="2014" name="Int. J. Syst. Evol. Microbiol.">
        <title>Complete genome sequence of Corynebacterium casei LMG S-19264T (=DSM 44701T), isolated from a smear-ripened cheese.</title>
        <authorList>
            <consortium name="US DOE Joint Genome Institute (JGI-PGF)"/>
            <person name="Walter F."/>
            <person name="Albersmeier A."/>
            <person name="Kalinowski J."/>
            <person name="Ruckert C."/>
        </authorList>
    </citation>
    <scope>NUCLEOTIDE SEQUENCE</scope>
    <source>
        <strain evidence="1">JCM 13306</strain>
    </source>
</reference>
<comment type="caution">
    <text evidence="1">The sequence shown here is derived from an EMBL/GenBank/DDBJ whole genome shotgun (WGS) entry which is preliminary data.</text>
</comment>
<gene>
    <name evidence="1" type="ORF">GCM10009090_02100</name>
</gene>